<reference evidence="3 4" key="1">
    <citation type="submission" date="2023-10" db="EMBL/GenBank/DDBJ databases">
        <title>Complete genome sequence of a Sphingomonadaceae bacterium.</title>
        <authorList>
            <person name="Yan C."/>
        </authorList>
    </citation>
    <scope>NUCLEOTIDE SEQUENCE [LARGE SCALE GENOMIC DNA]</scope>
    <source>
        <strain evidence="3 4">SCSIO 66989</strain>
    </source>
</reference>
<dbReference type="AlphaFoldDB" id="A0AA97HZJ0"/>
<feature type="transmembrane region" description="Helical" evidence="1">
    <location>
        <begin position="9"/>
        <end position="27"/>
    </location>
</feature>
<feature type="domain" description="Pyrroloquinoline quinone-dependent pyranose dehydrogenase beta-propeller" evidence="2">
    <location>
        <begin position="336"/>
        <end position="444"/>
    </location>
</feature>
<dbReference type="Gene3D" id="2.120.10.30">
    <property type="entry name" value="TolB, C-terminal domain"/>
    <property type="match status" value="1"/>
</dbReference>
<gene>
    <name evidence="3" type="ORF">RB602_12910</name>
</gene>
<dbReference type="PANTHER" id="PTHR19328:SF55">
    <property type="entry name" value="BLR6566 PROTEIN"/>
    <property type="match status" value="1"/>
</dbReference>
<keyword evidence="1" id="KW-0472">Membrane</keyword>
<dbReference type="Pfam" id="PF22807">
    <property type="entry name" value="TrAA12"/>
    <property type="match status" value="2"/>
</dbReference>
<dbReference type="InterPro" id="IPR011042">
    <property type="entry name" value="6-blade_b-propeller_TolB-like"/>
</dbReference>
<protein>
    <submittedName>
        <fullName evidence="3">PQQ-dependent sugar dehydrogenase</fullName>
    </submittedName>
</protein>
<dbReference type="RefSeq" id="WP_317081026.1">
    <property type="nucleotide sequence ID" value="NZ_CP136594.1"/>
</dbReference>
<dbReference type="Proteomes" id="UP001302429">
    <property type="component" value="Chromosome"/>
</dbReference>
<evidence type="ECO:0000256" key="1">
    <source>
        <dbReference type="SAM" id="Phobius"/>
    </source>
</evidence>
<sequence>MRAWVRNSLIFIGLVVAILAIAAYVLLSGQTAEYTIEQLSGPNPEISDPRSESFPTIKIAEITGWGDDESPIVADDLTVSRFAEGLDHPRQMYRLPNGDILVAETNSPPRENTGIEGWVFRNLIARAGAGSASANRISLLRDADGDGIAEQKSVFLEGLNSPFGMALIGDTLYVANTDAVLAFPYSEGDTKITAKGEKIADLNDSKPNNHWTRNLIASADGTSLFVAVGSNSNIGENGMDTETQRAAILEIQLDLDNELREYASGLRNPVGMDIHPETDALWTVVNERDMLGPDLVPDYLAEVGLGTQFGWPHYYYGGYQDTRVEEPLLRDLSDYIRKPDYALGAHVAPLGVVFSHESAFCGDFAKGAFIARHGSWNRKPAAGYDVVYVAFADDGEPTEALPVDILTGFLTDGGDARGRPTMVEIDATGALLVTDDVTGIIWRVAPKPGSCPAVAETTEAGDTTS</sequence>
<accession>A0AA97HZJ0</accession>
<organism evidence="3 4">
    <name type="scientific">Alterisphingorhabdus coralli</name>
    <dbReference type="NCBI Taxonomy" id="3071408"/>
    <lineage>
        <taxon>Bacteria</taxon>
        <taxon>Pseudomonadati</taxon>
        <taxon>Pseudomonadota</taxon>
        <taxon>Alphaproteobacteria</taxon>
        <taxon>Sphingomonadales</taxon>
        <taxon>Sphingomonadaceae</taxon>
        <taxon>Alterisphingorhabdus (ex Yan et al. 2024)</taxon>
    </lineage>
</organism>
<evidence type="ECO:0000313" key="3">
    <source>
        <dbReference type="EMBL" id="WOE74734.1"/>
    </source>
</evidence>
<evidence type="ECO:0000259" key="2">
    <source>
        <dbReference type="Pfam" id="PF22807"/>
    </source>
</evidence>
<dbReference type="KEGG" id="acoa:RB602_12910"/>
<dbReference type="PANTHER" id="PTHR19328">
    <property type="entry name" value="HEDGEHOG-INTERACTING PROTEIN"/>
    <property type="match status" value="1"/>
</dbReference>
<dbReference type="SUPFAM" id="SSF50952">
    <property type="entry name" value="Soluble quinoprotein glucose dehydrogenase"/>
    <property type="match status" value="1"/>
</dbReference>
<proteinExistence type="predicted"/>
<keyword evidence="4" id="KW-1185">Reference proteome</keyword>
<keyword evidence="1" id="KW-1133">Transmembrane helix</keyword>
<dbReference type="EMBL" id="CP136594">
    <property type="protein sequence ID" value="WOE74734.1"/>
    <property type="molecule type" value="Genomic_DNA"/>
</dbReference>
<feature type="domain" description="Pyrroloquinoline quinone-dependent pyranose dehydrogenase beta-propeller" evidence="2">
    <location>
        <begin position="72"/>
        <end position="291"/>
    </location>
</feature>
<dbReference type="InterPro" id="IPR054539">
    <property type="entry name" value="Beta-prop_PDH"/>
</dbReference>
<dbReference type="InterPro" id="IPR011041">
    <property type="entry name" value="Quinoprot_gluc/sorb_DH_b-prop"/>
</dbReference>
<evidence type="ECO:0000313" key="4">
    <source>
        <dbReference type="Proteomes" id="UP001302429"/>
    </source>
</evidence>
<keyword evidence="1" id="KW-0812">Transmembrane</keyword>
<name>A0AA97HZJ0_9SPHN</name>